<evidence type="ECO:0000313" key="1">
    <source>
        <dbReference type="EMBL" id="AMW35528.1"/>
    </source>
</evidence>
<evidence type="ECO:0008006" key="3">
    <source>
        <dbReference type="Google" id="ProtNLM"/>
    </source>
</evidence>
<dbReference type="RefSeq" id="WP_066136503.1">
    <property type="nucleotide sequence ID" value="NZ_JAAVSS010000005.1"/>
</dbReference>
<evidence type="ECO:0000313" key="2">
    <source>
        <dbReference type="Proteomes" id="UP000076066"/>
    </source>
</evidence>
<keyword evidence="2" id="KW-1185">Reference proteome</keyword>
<reference evidence="1 2" key="1">
    <citation type="submission" date="2016-02" db="EMBL/GenBank/DDBJ databases">
        <title>Complete Genome of H5569, the type strain of the newly described species Haematospirillium jordaniae.</title>
        <authorList>
            <person name="Nicholson A.C."/>
            <person name="Humrighouse B.W."/>
            <person name="Loparov V."/>
            <person name="McQuiston J.R."/>
        </authorList>
    </citation>
    <scope>NUCLEOTIDE SEQUENCE [LARGE SCALE GENOMIC DNA]</scope>
    <source>
        <strain evidence="1 2">H5569</strain>
    </source>
</reference>
<proteinExistence type="predicted"/>
<dbReference type="OrthoDB" id="9810773at2"/>
<organism evidence="1 2">
    <name type="scientific">Haematospirillum jordaniae</name>
    <dbReference type="NCBI Taxonomy" id="1549855"/>
    <lineage>
        <taxon>Bacteria</taxon>
        <taxon>Pseudomonadati</taxon>
        <taxon>Pseudomonadota</taxon>
        <taxon>Alphaproteobacteria</taxon>
        <taxon>Rhodospirillales</taxon>
        <taxon>Novispirillaceae</taxon>
        <taxon>Haematospirillum</taxon>
    </lineage>
</organism>
<dbReference type="Pfam" id="PF06347">
    <property type="entry name" value="SH3_4"/>
    <property type="match status" value="2"/>
</dbReference>
<dbReference type="Gene3D" id="2.30.30.40">
    <property type="entry name" value="SH3 Domains"/>
    <property type="match status" value="1"/>
</dbReference>
<sequence length="153" mass="17263">MLLYAGVAFAASPSGVLPLPRFVSLRADQVNMRAGPGARYPVDWVYMRRDLPVEVIAEYETWRKIRDPDGTEGWVHQSMLAGRRMAVVRGRKAMLRRTADDSSSAAAWLDPGVVLRLHQCPPGSEYCRVEVEGYQGWLRRGEIWGIYKGEIVD</sequence>
<dbReference type="InterPro" id="IPR010466">
    <property type="entry name" value="DUF1058"/>
</dbReference>
<dbReference type="EMBL" id="CP014525">
    <property type="protein sequence ID" value="AMW35528.1"/>
    <property type="molecule type" value="Genomic_DNA"/>
</dbReference>
<dbReference type="Proteomes" id="UP000076066">
    <property type="component" value="Chromosome"/>
</dbReference>
<dbReference type="KEGG" id="hjo:AY555_03990"/>
<protein>
    <recommendedName>
        <fullName evidence="3">SH3b domain-containing protein</fullName>
    </recommendedName>
</protein>
<gene>
    <name evidence="1" type="ORF">AY555_03990</name>
</gene>
<name>A0A143DH58_9PROT</name>
<accession>A0A143DH58</accession>
<dbReference type="STRING" id="1549855.AY555_03990"/>
<dbReference type="AlphaFoldDB" id="A0A143DH58"/>